<dbReference type="Proteomes" id="UP000599383">
    <property type="component" value="Unassembled WGS sequence"/>
</dbReference>
<name>A0ABX1W7P4_9RHOB</name>
<protein>
    <submittedName>
        <fullName evidence="1">Uncharacterized protein</fullName>
    </submittedName>
</protein>
<evidence type="ECO:0000313" key="2">
    <source>
        <dbReference type="Proteomes" id="UP000599383"/>
    </source>
</evidence>
<keyword evidence="2" id="KW-1185">Reference proteome</keyword>
<organism evidence="1 2">
    <name type="scientific">Ruegeria atlantica</name>
    <dbReference type="NCBI Taxonomy" id="81569"/>
    <lineage>
        <taxon>Bacteria</taxon>
        <taxon>Pseudomonadati</taxon>
        <taxon>Pseudomonadota</taxon>
        <taxon>Alphaproteobacteria</taxon>
        <taxon>Rhodobacterales</taxon>
        <taxon>Roseobacteraceae</taxon>
        <taxon>Ruegeria</taxon>
    </lineage>
</organism>
<proteinExistence type="predicted"/>
<reference evidence="1 2" key="1">
    <citation type="submission" date="2019-12" db="EMBL/GenBank/DDBJ databases">
        <title>Ruegeria JWLKs population differentiation of coral mucus and skeleton niches.</title>
        <authorList>
            <person name="Luo D."/>
        </authorList>
    </citation>
    <scope>NUCLEOTIDE SEQUENCE [LARGE SCALE GENOMIC DNA]</scope>
    <source>
        <strain evidence="1 2">HKCCD6238</strain>
    </source>
</reference>
<sequence length="92" mass="10066">MVYEIGVDMALSAMKVSSIVTERDDQLYAMGVCEAMGLTPREAALVILAKDSEFVNPRETEICIKKWAREGSLNPTEPAVASALSRLGYNEI</sequence>
<evidence type="ECO:0000313" key="1">
    <source>
        <dbReference type="EMBL" id="NOD28969.1"/>
    </source>
</evidence>
<dbReference type="EMBL" id="WVQY01000001">
    <property type="protein sequence ID" value="NOD28969.1"/>
    <property type="molecule type" value="Genomic_DNA"/>
</dbReference>
<dbReference type="RefSeq" id="WP_171362572.1">
    <property type="nucleotide sequence ID" value="NZ_WVQY01000001.1"/>
</dbReference>
<comment type="caution">
    <text evidence="1">The sequence shown here is derived from an EMBL/GenBank/DDBJ whole genome shotgun (WGS) entry which is preliminary data.</text>
</comment>
<accession>A0ABX1W7P4</accession>
<gene>
    <name evidence="1" type="ORF">GS617_01685</name>
</gene>